<accession>A0ABP0RZ89</accession>
<evidence type="ECO:0000256" key="2">
    <source>
        <dbReference type="SAM" id="Phobius"/>
    </source>
</evidence>
<dbReference type="PANTHER" id="PTHR34730:SF1">
    <property type="entry name" value="PARAQUAT-INDUCIBLE PROTEIN A"/>
    <property type="match status" value="1"/>
</dbReference>
<feature type="chain" id="PRO_5047123561" evidence="3">
    <location>
        <begin position="22"/>
        <end position="2355"/>
    </location>
</feature>
<feature type="transmembrane region" description="Helical" evidence="2">
    <location>
        <begin position="2054"/>
        <end position="2079"/>
    </location>
</feature>
<feature type="compositionally biased region" description="Basic residues" evidence="1">
    <location>
        <begin position="2282"/>
        <end position="2299"/>
    </location>
</feature>
<organism evidence="4 5">
    <name type="scientific">Durusdinium trenchii</name>
    <dbReference type="NCBI Taxonomy" id="1381693"/>
    <lineage>
        <taxon>Eukaryota</taxon>
        <taxon>Sar</taxon>
        <taxon>Alveolata</taxon>
        <taxon>Dinophyceae</taxon>
        <taxon>Suessiales</taxon>
        <taxon>Symbiodiniaceae</taxon>
        <taxon>Durusdinium</taxon>
    </lineage>
</organism>
<reference evidence="4 5" key="1">
    <citation type="submission" date="2024-02" db="EMBL/GenBank/DDBJ databases">
        <authorList>
            <person name="Chen Y."/>
            <person name="Shah S."/>
            <person name="Dougan E. K."/>
            <person name="Thang M."/>
            <person name="Chan C."/>
        </authorList>
    </citation>
    <scope>NUCLEOTIDE SEQUENCE [LARGE SCALE GENOMIC DNA]</scope>
</reference>
<dbReference type="Proteomes" id="UP001642464">
    <property type="component" value="Unassembled WGS sequence"/>
</dbReference>
<keyword evidence="2" id="KW-1133">Transmembrane helix</keyword>
<comment type="caution">
    <text evidence="4">The sequence shown here is derived from an EMBL/GenBank/DDBJ whole genome shotgun (WGS) entry which is preliminary data.</text>
</comment>
<dbReference type="EMBL" id="CAXAMM010042477">
    <property type="protein sequence ID" value="CAK9105156.1"/>
    <property type="molecule type" value="Genomic_DNA"/>
</dbReference>
<name>A0ABP0RZ89_9DINO</name>
<dbReference type="InterPro" id="IPR007498">
    <property type="entry name" value="PqiA-like"/>
</dbReference>
<feature type="compositionally biased region" description="Pro residues" evidence="1">
    <location>
        <begin position="2265"/>
        <end position="2281"/>
    </location>
</feature>
<keyword evidence="3" id="KW-0732">Signal</keyword>
<feature type="compositionally biased region" description="Polar residues" evidence="1">
    <location>
        <begin position="2252"/>
        <end position="2262"/>
    </location>
</feature>
<feature type="transmembrane region" description="Helical" evidence="2">
    <location>
        <begin position="1629"/>
        <end position="1652"/>
    </location>
</feature>
<sequence length="2355" mass="260313">MVAAAALKAAVLAMAVAVAHGDFLEEYLNLKTFGPFPGPCNPEECEGDFNNLPQSIKDIRVCLLSDNDPDSCDKLGELVQGGTYEIWDLSCKEISVEQITFVRNPFTGRRLPGVLDVDGLRLDCTFMANIERLVLELFGFFKITLSIGNGDFQFEQTASDPGTFLRSQGNFVWNNAADYLTEIPEYVEFPADQCDIQPNLGMDLDLPPEQLKYLELCFGFLGCARQSNLIWGIIFRLFNWEAILNGLADILEGLIGGIICATIEQGAWLNSPERAGTDVPGLLNELWFEFAADFNEAATKTADDLRLEDSDAQQLFRYGSYLNQTMLDNALDFSNSTVAELISVTANNFLGVESTDNPGNLVVNEIVALLSSPNPPGYFDTGSLVADDLSTFVEADVADVTVRLDYATVFGLDTFTVFRILQNGYGDNTGGATFFDPYRRTFNNTLHLDSLGFQFEVYVRLDPGEWVLEDCTNFGANACAPRNDASSEFTFTFYTELKNVEAEVAFAAVFNDDELNPLKVGQLLTPDALGTSLDAYWFWIRHCIGKSFYSLRFTSIDLLINQIVDPTLVNFEGPKLNLLVDGVIDYVVDATRGAVADKIDGISQGIIRDYLNEVIADRLVATGLDRGLTLCPAYRPDFSRPDRIDVDFDDGIGTYAFPVINDALGGNPVPDTDTTINEVIDVLLKFYEVSIPDFPLDSWDNVTGPEPIRFPKGYWELKDEYQDAAVLPQFNSGGVNFMSFTTIYVDNVNGIYNLTAESVPEEEVFDRGLRTTLGIGGQLGETPPGTGLNPVSPLTFGFTFSVFTTAPDIIDEVWEVKFLLEELDFEFITNNVVFSESRMYNLFYGQIDHIPCLIQTLDKILFPGDFRSTTLENLNFEIEPVTSSPGNSHPIVQALYGVRNSPSDNKTAKRFKGLINSAAQGTMDRILDTIEDLPETYKEERINQVTCTAEDDPFVGTFNSAATLSLPNFTYFNEVCLGPLRTSVDPPNVVEFNQVVGLADVDVVDVFDFRDSFLLDTLQDLASDGDTLDSIFIALANSTGNVFSDFFVLDENDPTLVDLNFPLSSIGLRFEDDSIVDGLIVDAGDLYVKGINRLVQDTYELFKPVGRLTTRNFLRFNTSLPLDVTVNSTILIPCDKVDEVGPGAECPPSGIIEENIVSTLNIRGLSVQFDLVLGINENLFGGLTLGQLLSVDSSQAFFPSDYFTPCFFSTLLEGGHYLSYLDVEITELDGPSVNALTNEFLSPAIEELVEAVVELAKDFYLEAIPNICDNCLREFFNDVMRTNWEEAQVEGACPKVEDLPPPPLSGSDVIYRFNEAPDFLLLQELFQEYVAADNFATLNTVAEATLAQGTFLKEEDENIFFPDIPLIYDGFNYGSLGFAFENLRFVPIDKGLGAGPEGGLGTFTEGRFFEPYYLEDGSTRVISRRELPTANISAPGNLIAPENLPYTTMTSFFHLGPVGARFLLDLNFTDVFPEKPNMKNQLEVTLELEQIDFALMSMQKINITKAMNVRFSSISTLEELPCALVPFESLEPLSFLLTTANLNINIECLGITCDLFPGLEFGGSINTAQGNRLSDLVNDFLVFFTAYIETQGLQTAVDAFLSTAPQNCARLLGLIEDATDVPRFFGENIAATFGLIFLGGAGLGGAFTVMLFPTHKNRRKQVMAVALKRHKDVLNEEELAGIMAMTELTMRSTFAHPITPNAARYIVPIVCVGNVVGLVIAIVFSDAANIVIAFTVLGNQSRYIDLVPFTIVSTINDMWNSGAWPLAVLIAVASCAWPVVKNLLLLAFWFMPKTIMSSKKQRAWLELMDLLGKWSFLDVYVIVIMLAALRTYVQASYFGVGEFLSDDFFVADVNVTPETGIILLCFVASMSLVINHIIIFYHDRVTKSNAISEDKINGNYYGKMPQRAAMRRKINEHVFVGKNAQGMARMVSPKGNKVVLLMAFLSTVCICIGVFLPMVTFEFNGLVGILLEYIEETSSNPDEFLAQLSTKTYSIMDMGTNLAASPTDGFGGDIVLIFFQLLYFITVLIAPLLCIVLTLLLWTRPLSLDGAKSFHFFAKLAFYWSAIEVFIVGIIATIIEIRPVTAFIVDFITNDVCGYIRAIIAVAVPDEKDAFCLDVIGSFEPTVGVLFAGVVLQLCFFWVVTVVGRAVIDDRYFAAYHELRSDVKPRRLGRFSRMTIRYFTVVFPITEDNGEGFGAFYDLDNDNNRQIEVQETTCSRLTDWCCSTEKGQQAADERIRAWQAKFGVVQTGPLQRVSSDNPAFQDPPPETLTMPSPPAPGKKPKKVKEKKVKKDKVKPKGGAAAAYAYNVPQVSPQVDEDEDVGAPSSVPQQSPQHLSRAGSRVRAESDDSVEV</sequence>
<proteinExistence type="predicted"/>
<evidence type="ECO:0000256" key="1">
    <source>
        <dbReference type="SAM" id="MobiDB-lite"/>
    </source>
</evidence>
<feature type="transmembrane region" description="Helical" evidence="2">
    <location>
        <begin position="1938"/>
        <end position="1961"/>
    </location>
</feature>
<feature type="region of interest" description="Disordered" evidence="1">
    <location>
        <begin position="2252"/>
        <end position="2355"/>
    </location>
</feature>
<keyword evidence="2" id="KW-0812">Transmembrane</keyword>
<dbReference type="Pfam" id="PF04403">
    <property type="entry name" value="PqiA"/>
    <property type="match status" value="1"/>
</dbReference>
<feature type="transmembrane region" description="Helical" evidence="2">
    <location>
        <begin position="1766"/>
        <end position="1790"/>
    </location>
</feature>
<feature type="transmembrane region" description="Helical" evidence="2">
    <location>
        <begin position="2127"/>
        <end position="2152"/>
    </location>
</feature>
<feature type="transmembrane region" description="Helical" evidence="2">
    <location>
        <begin position="2014"/>
        <end position="2042"/>
    </location>
</feature>
<gene>
    <name evidence="4" type="ORF">SCF082_LOCUS49023</name>
</gene>
<keyword evidence="5" id="KW-1185">Reference proteome</keyword>
<evidence type="ECO:0000256" key="3">
    <source>
        <dbReference type="SAM" id="SignalP"/>
    </source>
</evidence>
<feature type="signal peptide" evidence="3">
    <location>
        <begin position="1"/>
        <end position="21"/>
    </location>
</feature>
<evidence type="ECO:0000313" key="5">
    <source>
        <dbReference type="Proteomes" id="UP001642464"/>
    </source>
</evidence>
<keyword evidence="2" id="KW-0472">Membrane</keyword>
<feature type="transmembrane region" description="Helical" evidence="2">
    <location>
        <begin position="1811"/>
        <end position="1833"/>
    </location>
</feature>
<evidence type="ECO:0000313" key="4">
    <source>
        <dbReference type="EMBL" id="CAK9105156.1"/>
    </source>
</evidence>
<dbReference type="PANTHER" id="PTHR34730">
    <property type="entry name" value="UNNAMED PRODUCT"/>
    <property type="match status" value="1"/>
</dbReference>
<protein>
    <submittedName>
        <fullName evidence="4">Uncharacterized protein</fullName>
    </submittedName>
</protein>
<feature type="transmembrane region" description="Helical" evidence="2">
    <location>
        <begin position="1861"/>
        <end position="1881"/>
    </location>
</feature>